<dbReference type="InterPro" id="IPR003961">
    <property type="entry name" value="FN3_dom"/>
</dbReference>
<reference evidence="4" key="1">
    <citation type="submission" date="2022-10" db="EMBL/GenBank/DDBJ databases">
        <title>Novel sulphate-reducing endosymbionts in the free-living metamonad Anaeramoeba.</title>
        <authorList>
            <person name="Jerlstrom-Hultqvist J."/>
            <person name="Cepicka I."/>
            <person name="Gallot-Lavallee L."/>
            <person name="Salas-Leiva D."/>
            <person name="Curtis B.A."/>
            <person name="Zahonova K."/>
            <person name="Pipaliya S."/>
            <person name="Dacks J."/>
            <person name="Roger A.J."/>
        </authorList>
    </citation>
    <scope>NUCLEOTIDE SEQUENCE</scope>
    <source>
        <strain evidence="4">BMAN</strain>
    </source>
</reference>
<dbReference type="SUPFAM" id="SSF50965">
    <property type="entry name" value="Galactose oxidase, central domain"/>
    <property type="match status" value="1"/>
</dbReference>
<dbReference type="InterPro" id="IPR011043">
    <property type="entry name" value="Gal_Oxase/kelch_b-propeller"/>
</dbReference>
<dbReference type="Gene3D" id="2.120.10.80">
    <property type="entry name" value="Kelch-type beta propeller"/>
    <property type="match status" value="1"/>
</dbReference>
<name>A0A9Q0RD69_ANAIG</name>
<keyword evidence="5" id="KW-1185">Reference proteome</keyword>
<feature type="transmembrane region" description="Helical" evidence="1">
    <location>
        <begin position="821"/>
        <end position="843"/>
    </location>
</feature>
<keyword evidence="1" id="KW-0472">Membrane</keyword>
<evidence type="ECO:0000313" key="5">
    <source>
        <dbReference type="Proteomes" id="UP001149090"/>
    </source>
</evidence>
<evidence type="ECO:0000256" key="2">
    <source>
        <dbReference type="SAM" id="SignalP"/>
    </source>
</evidence>
<dbReference type="PROSITE" id="PS50853">
    <property type="entry name" value="FN3"/>
    <property type="match status" value="1"/>
</dbReference>
<keyword evidence="1" id="KW-1133">Transmembrane helix</keyword>
<sequence>MRKISFYAFLIILLAIIHLTQQQVDYPTLPIYQWNLINTLVPQGTSSNFGCQVDITEEVAVVGDNYGKTATIFRNNGSSYNFEKILAQPTITSFGSSVSTSQNVTVVGAFQSNQVFVYRYNGSEWNMEQNFSSSNSSSYFGQSVYVDGNLLFIGDTGLNQVSIYEFKQDIWRLKKLLADPNASNYGGHISYSDNFLVFSETGIEVFVYEFGDCDWNLKQNLSNSSLSNFGSSTSISGNTILVGENLQNSTSIYQFNGTYWNLQQTLDTQIVQLGYSVSVSENFTLLGTLDGNHALVYLYNGSQWISFADLTQPSSVYFGSSVAISPQSKFAIISDPHTQQAFVYQITASPSKIHLINCSSLFSKFQCFWQKMDFPLPLDYQINYGFGWISIQSPISNGNVFLQQFDLLNYPNITGNSHYSIQIRACDNSTSTCGTPSSSFDLTTRIDSVKNLSLVTPQNDSVVVTWNHPNVAMDGEEIQLTFLFLILQLLSNLQNLGCQESYNISMWACRTSLCEGDDQGEVVGSFFSTVYNPVSNFQCSVSTDLIVNCTWNPPFDCSSPFSYNFSYEAISQNDSSKMHVFSPTKSSFSVKFQDEQYSVQVSACDSNNVCGEIANSSITSPNLTTPIILHSISQIESIELNFTKLPQFVKYLISIDNSFTWENFTTLNSTGNEMIGTKNGLSGNVEYLVSIRGCSNLSCDPKSLGLISSTISITPKLGTVPSFQCVALISGFQCDWDSLNSSIGLKAYGFIYNSQTICLSTSTTSFSISNLTQGETYHISIFASADSNCSFDMYSGINSTTSITTLSHSTQANTNSSKTTAIVIGIVVPVVVISLLVLLFVFIKKKRNQKKKQNSESQDKEFHDLDI</sequence>
<dbReference type="SUPFAM" id="SSF49265">
    <property type="entry name" value="Fibronectin type III"/>
    <property type="match status" value="3"/>
</dbReference>
<dbReference type="PANTHER" id="PTHR36220">
    <property type="entry name" value="UNNAMED PRODUCT"/>
    <property type="match status" value="1"/>
</dbReference>
<dbReference type="PANTHER" id="PTHR36220:SF1">
    <property type="entry name" value="GAMMA TUBULIN COMPLEX COMPONENT C-TERMINAL DOMAIN-CONTAINING PROTEIN"/>
    <property type="match status" value="1"/>
</dbReference>
<feature type="domain" description="Fibronectin type-III" evidence="3">
    <location>
        <begin position="533"/>
        <end position="627"/>
    </location>
</feature>
<comment type="caution">
    <text evidence="4">The sequence shown here is derived from an EMBL/GenBank/DDBJ whole genome shotgun (WGS) entry which is preliminary data.</text>
</comment>
<protein>
    <submittedName>
        <fullName evidence="4">Neurofascin</fullName>
    </submittedName>
</protein>
<accession>A0A9Q0RD69</accession>
<evidence type="ECO:0000313" key="4">
    <source>
        <dbReference type="EMBL" id="KAJ5075837.1"/>
    </source>
</evidence>
<evidence type="ECO:0000256" key="1">
    <source>
        <dbReference type="SAM" id="Phobius"/>
    </source>
</evidence>
<evidence type="ECO:0000259" key="3">
    <source>
        <dbReference type="PROSITE" id="PS50853"/>
    </source>
</evidence>
<organism evidence="4 5">
    <name type="scientific">Anaeramoeba ignava</name>
    <name type="common">Anaerobic marine amoeba</name>
    <dbReference type="NCBI Taxonomy" id="1746090"/>
    <lineage>
        <taxon>Eukaryota</taxon>
        <taxon>Metamonada</taxon>
        <taxon>Anaeramoebidae</taxon>
        <taxon>Anaeramoeba</taxon>
    </lineage>
</organism>
<dbReference type="AlphaFoldDB" id="A0A9Q0RD69"/>
<keyword evidence="1" id="KW-0812">Transmembrane</keyword>
<dbReference type="EMBL" id="JAPDFW010000063">
    <property type="protein sequence ID" value="KAJ5075837.1"/>
    <property type="molecule type" value="Genomic_DNA"/>
</dbReference>
<gene>
    <name evidence="4" type="ORF">M0811_06699</name>
</gene>
<proteinExistence type="predicted"/>
<dbReference type="InterPro" id="IPR015915">
    <property type="entry name" value="Kelch-typ_b-propeller"/>
</dbReference>
<dbReference type="Proteomes" id="UP001149090">
    <property type="component" value="Unassembled WGS sequence"/>
</dbReference>
<feature type="chain" id="PRO_5040463102" evidence="2">
    <location>
        <begin position="23"/>
        <end position="867"/>
    </location>
</feature>
<keyword evidence="2" id="KW-0732">Signal</keyword>
<dbReference type="InterPro" id="IPR036116">
    <property type="entry name" value="FN3_sf"/>
</dbReference>
<feature type="signal peptide" evidence="2">
    <location>
        <begin position="1"/>
        <end position="22"/>
    </location>
</feature>